<dbReference type="Proteomes" id="UP000027265">
    <property type="component" value="Unassembled WGS sequence"/>
</dbReference>
<gene>
    <name evidence="1" type="ORF">JAAARDRAFT_193277</name>
</gene>
<accession>A0A067Q5H9</accession>
<protein>
    <submittedName>
        <fullName evidence="1">Uncharacterized protein</fullName>
    </submittedName>
</protein>
<sequence>MTATVPPGWWKLPPEIWLSIFDHATTVPQALDTHPQDPFDLPPPSSGKQVQKKVYDSLVTKRYLVRVCKDWYELASRFLYREILIGRGRTLLSLRSTLLDSRRRAEESPAQAEGTKFTPSLGRYTLRFELATRTHTNLKDTTPSSELETLIAIFYCLPNL</sequence>
<dbReference type="InParanoid" id="A0A067Q5H9"/>
<name>A0A067Q5H9_9AGAM</name>
<dbReference type="AlphaFoldDB" id="A0A067Q5H9"/>
<dbReference type="HOGENOM" id="CLU_1652412_0_0_1"/>
<organism evidence="1 2">
    <name type="scientific">Jaapia argillacea MUCL 33604</name>
    <dbReference type="NCBI Taxonomy" id="933084"/>
    <lineage>
        <taxon>Eukaryota</taxon>
        <taxon>Fungi</taxon>
        <taxon>Dikarya</taxon>
        <taxon>Basidiomycota</taxon>
        <taxon>Agaricomycotina</taxon>
        <taxon>Agaricomycetes</taxon>
        <taxon>Agaricomycetidae</taxon>
        <taxon>Jaapiales</taxon>
        <taxon>Jaapiaceae</taxon>
        <taxon>Jaapia</taxon>
    </lineage>
</organism>
<evidence type="ECO:0000313" key="1">
    <source>
        <dbReference type="EMBL" id="KDQ58752.1"/>
    </source>
</evidence>
<dbReference type="EMBL" id="KL197717">
    <property type="protein sequence ID" value="KDQ58752.1"/>
    <property type="molecule type" value="Genomic_DNA"/>
</dbReference>
<dbReference type="OrthoDB" id="3232644at2759"/>
<evidence type="ECO:0000313" key="2">
    <source>
        <dbReference type="Proteomes" id="UP000027265"/>
    </source>
</evidence>
<keyword evidence="2" id="KW-1185">Reference proteome</keyword>
<proteinExistence type="predicted"/>
<reference evidence="2" key="1">
    <citation type="journal article" date="2014" name="Proc. Natl. Acad. Sci. U.S.A.">
        <title>Extensive sampling of basidiomycete genomes demonstrates inadequacy of the white-rot/brown-rot paradigm for wood decay fungi.</title>
        <authorList>
            <person name="Riley R."/>
            <person name="Salamov A.A."/>
            <person name="Brown D.W."/>
            <person name="Nagy L.G."/>
            <person name="Floudas D."/>
            <person name="Held B.W."/>
            <person name="Levasseur A."/>
            <person name="Lombard V."/>
            <person name="Morin E."/>
            <person name="Otillar R."/>
            <person name="Lindquist E.A."/>
            <person name="Sun H."/>
            <person name="LaButti K.M."/>
            <person name="Schmutz J."/>
            <person name="Jabbour D."/>
            <person name="Luo H."/>
            <person name="Baker S.E."/>
            <person name="Pisabarro A.G."/>
            <person name="Walton J.D."/>
            <person name="Blanchette R.A."/>
            <person name="Henrissat B."/>
            <person name="Martin F."/>
            <person name="Cullen D."/>
            <person name="Hibbett D.S."/>
            <person name="Grigoriev I.V."/>
        </authorList>
    </citation>
    <scope>NUCLEOTIDE SEQUENCE [LARGE SCALE GENOMIC DNA]</scope>
    <source>
        <strain evidence="2">MUCL 33604</strain>
    </source>
</reference>